<dbReference type="AlphaFoldDB" id="A0A9P1CHW3"/>
<dbReference type="PROSITE" id="PS50222">
    <property type="entry name" value="EF_HAND_2"/>
    <property type="match status" value="2"/>
</dbReference>
<dbReference type="Pfam" id="PF13499">
    <property type="entry name" value="EF-hand_7"/>
    <property type="match status" value="1"/>
</dbReference>
<reference evidence="6" key="1">
    <citation type="submission" date="2022-10" db="EMBL/GenBank/DDBJ databases">
        <authorList>
            <person name="Chen Y."/>
            <person name="Dougan E. K."/>
            <person name="Chan C."/>
            <person name="Rhodes N."/>
            <person name="Thang M."/>
        </authorList>
    </citation>
    <scope>NUCLEOTIDE SEQUENCE</scope>
</reference>
<dbReference type="InterPro" id="IPR018247">
    <property type="entry name" value="EF_Hand_1_Ca_BS"/>
</dbReference>
<dbReference type="SMART" id="SM00054">
    <property type="entry name" value="EFh"/>
    <property type="match status" value="3"/>
</dbReference>
<dbReference type="OrthoDB" id="26525at2759"/>
<evidence type="ECO:0000313" key="6">
    <source>
        <dbReference type="EMBL" id="CAI3990536.1"/>
    </source>
</evidence>
<evidence type="ECO:0000256" key="4">
    <source>
        <dbReference type="SAM" id="MobiDB-lite"/>
    </source>
</evidence>
<dbReference type="EMBL" id="CAMXCT010001488">
    <property type="protein sequence ID" value="CAI3990536.1"/>
    <property type="molecule type" value="Genomic_DNA"/>
</dbReference>
<feature type="compositionally biased region" description="Basic and acidic residues" evidence="4">
    <location>
        <begin position="135"/>
        <end position="154"/>
    </location>
</feature>
<feature type="compositionally biased region" description="Polar residues" evidence="4">
    <location>
        <begin position="181"/>
        <end position="199"/>
    </location>
</feature>
<evidence type="ECO:0000256" key="3">
    <source>
        <dbReference type="ARBA" id="ARBA00022837"/>
    </source>
</evidence>
<evidence type="ECO:0000256" key="2">
    <source>
        <dbReference type="ARBA" id="ARBA00022737"/>
    </source>
</evidence>
<proteinExistence type="predicted"/>
<feature type="region of interest" description="Disordered" evidence="4">
    <location>
        <begin position="63"/>
        <end position="98"/>
    </location>
</feature>
<sequence length="492" mass="55120">MRCQDELRTFLQCLMMPPSPASKPVPSKTCKREAPRAHLRLDLPFDHALETLTARVVQAEMPVKAPVSGQAEGPKLRRPSSSNRGGHRQKRARSAVGRKVFNNPFAQWTRVPPESVGVIYRRSASPDGSSRGPSPKREAWGSEGKETSESKPGDTDINADEVDVLRPRLYPKASKRGSSKPYINQARSSSRSRQKNFAQSFARRGSDNSSVSGLSAGFSRRTSENAPNAPLERKRSKGSQVNQAIAGLFGVPEMPEVKVEEENRSKDFTEQALSTKLSLPLEVAKQAAECFRNHAQCEPSDRPDLWRLRRSDFENVLCELCSVGQVGELPIYFVSQVFRLADMTRSGDLDLEEFISWYATFSFSEELLLGKSTKSVRDVARRMGINLLDIERYKKVFDSYDTNKSGVLEIGEFRQLLNRLLKVPAGHHLPNSQVKSFWTMADRNGNGVIDFPEFCKFYLRNLVKNGEDYQLSDMYRGIRNVSVGPSGRPIAS</sequence>
<dbReference type="PANTHER" id="PTHR45942">
    <property type="entry name" value="PROTEIN PHOSPATASE 3 REGULATORY SUBUNIT B ALPHA ISOFORM TYPE 1"/>
    <property type="match status" value="1"/>
</dbReference>
<evidence type="ECO:0000313" key="8">
    <source>
        <dbReference type="EMBL" id="CAL4777848.1"/>
    </source>
</evidence>
<dbReference type="Proteomes" id="UP001152797">
    <property type="component" value="Unassembled WGS sequence"/>
</dbReference>
<dbReference type="EMBL" id="CAMXCT030001488">
    <property type="protein sequence ID" value="CAL4777848.1"/>
    <property type="molecule type" value="Genomic_DNA"/>
</dbReference>
<keyword evidence="9" id="KW-1185">Reference proteome</keyword>
<evidence type="ECO:0000259" key="5">
    <source>
        <dbReference type="PROSITE" id="PS50222"/>
    </source>
</evidence>
<name>A0A9P1CHW3_9DINO</name>
<reference evidence="7" key="2">
    <citation type="submission" date="2024-04" db="EMBL/GenBank/DDBJ databases">
        <authorList>
            <person name="Chen Y."/>
            <person name="Shah S."/>
            <person name="Dougan E. K."/>
            <person name="Thang M."/>
            <person name="Chan C."/>
        </authorList>
    </citation>
    <scope>NUCLEOTIDE SEQUENCE [LARGE SCALE GENOMIC DNA]</scope>
</reference>
<dbReference type="EMBL" id="CAMXCT020001488">
    <property type="protein sequence ID" value="CAL1143911.1"/>
    <property type="molecule type" value="Genomic_DNA"/>
</dbReference>
<organism evidence="6">
    <name type="scientific">Cladocopium goreaui</name>
    <dbReference type="NCBI Taxonomy" id="2562237"/>
    <lineage>
        <taxon>Eukaryota</taxon>
        <taxon>Sar</taxon>
        <taxon>Alveolata</taxon>
        <taxon>Dinophyceae</taxon>
        <taxon>Suessiales</taxon>
        <taxon>Symbiodiniaceae</taxon>
        <taxon>Cladocopium</taxon>
    </lineage>
</organism>
<feature type="domain" description="EF-hand" evidence="5">
    <location>
        <begin position="429"/>
        <end position="464"/>
    </location>
</feature>
<dbReference type="PROSITE" id="PS00018">
    <property type="entry name" value="EF_HAND_1"/>
    <property type="match status" value="2"/>
</dbReference>
<dbReference type="Pfam" id="PF13202">
    <property type="entry name" value="EF-hand_5"/>
    <property type="match status" value="1"/>
</dbReference>
<dbReference type="InterPro" id="IPR011992">
    <property type="entry name" value="EF-hand-dom_pair"/>
</dbReference>
<evidence type="ECO:0000313" key="7">
    <source>
        <dbReference type="EMBL" id="CAL1143911.1"/>
    </source>
</evidence>
<protein>
    <submittedName>
        <fullName evidence="8">EF-hand domain-containing protein</fullName>
    </submittedName>
</protein>
<feature type="domain" description="EF-hand" evidence="5">
    <location>
        <begin position="388"/>
        <end position="423"/>
    </location>
</feature>
<dbReference type="InterPro" id="IPR002048">
    <property type="entry name" value="EF_hand_dom"/>
</dbReference>
<comment type="caution">
    <text evidence="6">The sequence shown here is derived from an EMBL/GenBank/DDBJ whole genome shotgun (WGS) entry which is preliminary data.</text>
</comment>
<keyword evidence="1" id="KW-0479">Metal-binding</keyword>
<keyword evidence="3" id="KW-0106">Calcium</keyword>
<feature type="region of interest" description="Disordered" evidence="4">
    <location>
        <begin position="121"/>
        <end position="240"/>
    </location>
</feature>
<dbReference type="SUPFAM" id="SSF47473">
    <property type="entry name" value="EF-hand"/>
    <property type="match status" value="1"/>
</dbReference>
<dbReference type="Gene3D" id="1.10.238.10">
    <property type="entry name" value="EF-hand"/>
    <property type="match status" value="1"/>
</dbReference>
<evidence type="ECO:0000313" key="9">
    <source>
        <dbReference type="Proteomes" id="UP001152797"/>
    </source>
</evidence>
<accession>A0A9P1CHW3</accession>
<keyword evidence="2" id="KW-0677">Repeat</keyword>
<evidence type="ECO:0000256" key="1">
    <source>
        <dbReference type="ARBA" id="ARBA00022723"/>
    </source>
</evidence>
<gene>
    <name evidence="6" type="ORF">C1SCF055_LOCUS17516</name>
</gene>
<dbReference type="GO" id="GO:0005509">
    <property type="term" value="F:calcium ion binding"/>
    <property type="evidence" value="ECO:0007669"/>
    <property type="project" value="InterPro"/>
</dbReference>
<dbReference type="CDD" id="cd00051">
    <property type="entry name" value="EFh"/>
    <property type="match status" value="1"/>
</dbReference>